<accession>A0ABW0UKE6</accession>
<protein>
    <recommendedName>
        <fullName evidence="5">Secreted protein</fullName>
    </recommendedName>
</protein>
<feature type="chain" id="PRO_5045692668" description="Secreted protein" evidence="2">
    <location>
        <begin position="30"/>
        <end position="233"/>
    </location>
</feature>
<evidence type="ECO:0008006" key="5">
    <source>
        <dbReference type="Google" id="ProtNLM"/>
    </source>
</evidence>
<proteinExistence type="predicted"/>
<name>A0ABW0UKE6_9ACTN</name>
<dbReference type="EMBL" id="JBHSNY010000001">
    <property type="protein sequence ID" value="MFC5632695.1"/>
    <property type="molecule type" value="Genomic_DNA"/>
</dbReference>
<evidence type="ECO:0000313" key="4">
    <source>
        <dbReference type="Proteomes" id="UP001596154"/>
    </source>
</evidence>
<organism evidence="3 4">
    <name type="scientific">Streptomyces bullii</name>
    <dbReference type="NCBI Taxonomy" id="349910"/>
    <lineage>
        <taxon>Bacteria</taxon>
        <taxon>Bacillati</taxon>
        <taxon>Actinomycetota</taxon>
        <taxon>Actinomycetes</taxon>
        <taxon>Kitasatosporales</taxon>
        <taxon>Streptomycetaceae</taxon>
        <taxon>Streptomyces</taxon>
    </lineage>
</organism>
<feature type="compositionally biased region" description="Low complexity" evidence="1">
    <location>
        <begin position="103"/>
        <end position="131"/>
    </location>
</feature>
<reference evidence="4" key="1">
    <citation type="journal article" date="2019" name="Int. J. Syst. Evol. Microbiol.">
        <title>The Global Catalogue of Microorganisms (GCM) 10K type strain sequencing project: providing services to taxonomists for standard genome sequencing and annotation.</title>
        <authorList>
            <consortium name="The Broad Institute Genomics Platform"/>
            <consortium name="The Broad Institute Genome Sequencing Center for Infectious Disease"/>
            <person name="Wu L."/>
            <person name="Ma J."/>
        </authorList>
    </citation>
    <scope>NUCLEOTIDE SEQUENCE [LARGE SCALE GENOMIC DNA]</scope>
    <source>
        <strain evidence="4">CGMCC 4.7248</strain>
    </source>
</reference>
<evidence type="ECO:0000256" key="1">
    <source>
        <dbReference type="SAM" id="MobiDB-lite"/>
    </source>
</evidence>
<dbReference type="Proteomes" id="UP001596154">
    <property type="component" value="Unassembled WGS sequence"/>
</dbReference>
<gene>
    <name evidence="3" type="ORF">ACFPZJ_02595</name>
</gene>
<feature type="region of interest" description="Disordered" evidence="1">
    <location>
        <begin position="103"/>
        <end position="162"/>
    </location>
</feature>
<evidence type="ECO:0000256" key="2">
    <source>
        <dbReference type="SAM" id="SignalP"/>
    </source>
</evidence>
<feature type="signal peptide" evidence="2">
    <location>
        <begin position="1"/>
        <end position="29"/>
    </location>
</feature>
<feature type="compositionally biased region" description="Low complexity" evidence="1">
    <location>
        <begin position="139"/>
        <end position="148"/>
    </location>
</feature>
<keyword evidence="2" id="KW-0732">Signal</keyword>
<evidence type="ECO:0000313" key="3">
    <source>
        <dbReference type="EMBL" id="MFC5632695.1"/>
    </source>
</evidence>
<sequence>MPAFSARRIATSALCATFLLGITAPAAVAADTARDRTRESAPASDAATLQSQVQQLGYIGAVVPPVTTLMDAVLKAQNHRLPATEATRLGDAARIAIARVAASPMTPGATTPATPTTPGTTTPATPGTTLPAPLPAVPSTPTTSTNPASVPPPAGSASRHDASVRADTLIEALAELQESVDALVVAAQSGDVAGAIAAVTDVANKLAAVVAAILGGTGLPVPPIPGLPVDTPS</sequence>
<keyword evidence="4" id="KW-1185">Reference proteome</keyword>
<comment type="caution">
    <text evidence="3">The sequence shown here is derived from an EMBL/GenBank/DDBJ whole genome shotgun (WGS) entry which is preliminary data.</text>
</comment>
<dbReference type="RefSeq" id="WP_381016523.1">
    <property type="nucleotide sequence ID" value="NZ_JBHSNY010000001.1"/>
</dbReference>